<proteinExistence type="predicted"/>
<name>A0A7S1F5F6_NOCSC</name>
<gene>
    <name evidence="2" type="ORF">NSCI0253_LOCUS18757</name>
</gene>
<protein>
    <submittedName>
        <fullName evidence="2">Uncharacterized protein</fullName>
    </submittedName>
</protein>
<evidence type="ECO:0000313" key="2">
    <source>
        <dbReference type="EMBL" id="CAD8844407.1"/>
    </source>
</evidence>
<sequence>MGREAALLTPSWNCSTTLLESSRFRRSDGNCERHRHEVRTAPDAGERSGVHQHSALGVVVTFGVATTSRGASYVCCDCDVDGVLCRSKVPPACPRSPHSRIPGPRPPQAERPRQRKIHP</sequence>
<dbReference type="EMBL" id="HBFQ01026591">
    <property type="protein sequence ID" value="CAD8844407.1"/>
    <property type="molecule type" value="Transcribed_RNA"/>
</dbReference>
<dbReference type="AlphaFoldDB" id="A0A7S1F5F6"/>
<accession>A0A7S1F5F6</accession>
<reference evidence="2" key="1">
    <citation type="submission" date="2021-01" db="EMBL/GenBank/DDBJ databases">
        <authorList>
            <person name="Corre E."/>
            <person name="Pelletier E."/>
            <person name="Niang G."/>
            <person name="Scheremetjew M."/>
            <person name="Finn R."/>
            <person name="Kale V."/>
            <person name="Holt S."/>
            <person name="Cochrane G."/>
            <person name="Meng A."/>
            <person name="Brown T."/>
            <person name="Cohen L."/>
        </authorList>
    </citation>
    <scope>NUCLEOTIDE SEQUENCE</scope>
</reference>
<feature type="region of interest" description="Disordered" evidence="1">
    <location>
        <begin position="90"/>
        <end position="119"/>
    </location>
</feature>
<evidence type="ECO:0000256" key="1">
    <source>
        <dbReference type="SAM" id="MobiDB-lite"/>
    </source>
</evidence>
<organism evidence="2">
    <name type="scientific">Noctiluca scintillans</name>
    <name type="common">Sea sparkle</name>
    <name type="synonym">Red tide dinoflagellate</name>
    <dbReference type="NCBI Taxonomy" id="2966"/>
    <lineage>
        <taxon>Eukaryota</taxon>
        <taxon>Sar</taxon>
        <taxon>Alveolata</taxon>
        <taxon>Dinophyceae</taxon>
        <taxon>Noctilucales</taxon>
        <taxon>Noctilucaceae</taxon>
        <taxon>Noctiluca</taxon>
    </lineage>
</organism>